<keyword evidence="1" id="KW-0812">Transmembrane</keyword>
<feature type="transmembrane region" description="Helical" evidence="1">
    <location>
        <begin position="26"/>
        <end position="45"/>
    </location>
</feature>
<dbReference type="AlphaFoldDB" id="A0A9N9NRW8"/>
<evidence type="ECO:0000313" key="2">
    <source>
        <dbReference type="EMBL" id="CAG8754712.1"/>
    </source>
</evidence>
<keyword evidence="1" id="KW-0472">Membrane</keyword>
<proteinExistence type="predicted"/>
<dbReference type="Proteomes" id="UP000789396">
    <property type="component" value="Unassembled WGS sequence"/>
</dbReference>
<protein>
    <submittedName>
        <fullName evidence="2">10923_t:CDS:1</fullName>
    </submittedName>
</protein>
<comment type="caution">
    <text evidence="2">The sequence shown here is derived from an EMBL/GenBank/DDBJ whole genome shotgun (WGS) entry which is preliminary data.</text>
</comment>
<dbReference type="EMBL" id="CAJVPZ010037996">
    <property type="protein sequence ID" value="CAG8754712.1"/>
    <property type="molecule type" value="Genomic_DNA"/>
</dbReference>
<accession>A0A9N9NRW8</accession>
<sequence length="49" mass="5919">QSLQNLRRRVTYEQAFGKWVYGRRYVLFYLNLSIQLTITLTIKYCKTTA</sequence>
<name>A0A9N9NRW8_9GLOM</name>
<gene>
    <name evidence="2" type="ORF">RFULGI_LOCUS13861</name>
</gene>
<reference evidence="2" key="1">
    <citation type="submission" date="2021-06" db="EMBL/GenBank/DDBJ databases">
        <authorList>
            <person name="Kallberg Y."/>
            <person name="Tangrot J."/>
            <person name="Rosling A."/>
        </authorList>
    </citation>
    <scope>NUCLEOTIDE SEQUENCE</scope>
    <source>
        <strain evidence="2">IN212</strain>
    </source>
</reference>
<keyword evidence="3" id="KW-1185">Reference proteome</keyword>
<keyword evidence="1" id="KW-1133">Transmembrane helix</keyword>
<evidence type="ECO:0000313" key="3">
    <source>
        <dbReference type="Proteomes" id="UP000789396"/>
    </source>
</evidence>
<organism evidence="2 3">
    <name type="scientific">Racocetra fulgida</name>
    <dbReference type="NCBI Taxonomy" id="60492"/>
    <lineage>
        <taxon>Eukaryota</taxon>
        <taxon>Fungi</taxon>
        <taxon>Fungi incertae sedis</taxon>
        <taxon>Mucoromycota</taxon>
        <taxon>Glomeromycotina</taxon>
        <taxon>Glomeromycetes</taxon>
        <taxon>Diversisporales</taxon>
        <taxon>Gigasporaceae</taxon>
        <taxon>Racocetra</taxon>
    </lineage>
</organism>
<feature type="non-terminal residue" evidence="2">
    <location>
        <position position="1"/>
    </location>
</feature>
<evidence type="ECO:0000256" key="1">
    <source>
        <dbReference type="SAM" id="Phobius"/>
    </source>
</evidence>